<dbReference type="PROSITE" id="PS51910">
    <property type="entry name" value="GH18_2"/>
    <property type="match status" value="1"/>
</dbReference>
<keyword evidence="4" id="KW-0146">Chitin degradation</keyword>
<protein>
    <recommendedName>
        <fullName evidence="2">chitinase</fullName>
        <ecNumber evidence="2">3.2.1.14</ecNumber>
    </recommendedName>
</protein>
<dbReference type="GO" id="GO:0008843">
    <property type="term" value="F:endochitinase activity"/>
    <property type="evidence" value="ECO:0007669"/>
    <property type="project" value="UniProtKB-EC"/>
</dbReference>
<organism evidence="9">
    <name type="scientific">Clostridioides difficile</name>
    <name type="common">Peptoclostridium difficile</name>
    <dbReference type="NCBI Taxonomy" id="1496"/>
    <lineage>
        <taxon>Bacteria</taxon>
        <taxon>Bacillati</taxon>
        <taxon>Bacillota</taxon>
        <taxon>Clostridia</taxon>
        <taxon>Peptostreptococcales</taxon>
        <taxon>Peptostreptococcaceae</taxon>
        <taxon>Clostridioides</taxon>
    </lineage>
</organism>
<keyword evidence="4" id="KW-0624">Polysaccharide degradation</keyword>
<reference evidence="9" key="1">
    <citation type="submission" date="2018-06" db="EMBL/GenBank/DDBJ databases">
        <authorList>
            <consortium name="Pathogen Informatics"/>
            <person name="Doyle S."/>
        </authorList>
    </citation>
    <scope>NUCLEOTIDE SEQUENCE</scope>
    <source>
        <strain evidence="9">NCTC13307</strain>
    </source>
</reference>
<dbReference type="InterPro" id="IPR001223">
    <property type="entry name" value="Glyco_hydro18_cat"/>
</dbReference>
<accession>A0A381I9E4</accession>
<dbReference type="AlphaFoldDB" id="A0A381I9E4"/>
<gene>
    <name evidence="9" type="primary">chiA1</name>
    <name evidence="9" type="ORF">NCTC13307_01806</name>
</gene>
<dbReference type="InterPro" id="IPR011583">
    <property type="entry name" value="Chitinase_II/V-like_cat"/>
</dbReference>
<dbReference type="SUPFAM" id="SSF54556">
    <property type="entry name" value="Chitinase insertion domain"/>
    <property type="match status" value="1"/>
</dbReference>
<dbReference type="GO" id="GO:0006032">
    <property type="term" value="P:chitin catabolic process"/>
    <property type="evidence" value="ECO:0007669"/>
    <property type="project" value="UniProtKB-KW"/>
</dbReference>
<keyword evidence="3 6" id="KW-0378">Hydrolase</keyword>
<dbReference type="PANTHER" id="PTHR11177">
    <property type="entry name" value="CHITINASE"/>
    <property type="match status" value="1"/>
</dbReference>
<evidence type="ECO:0000256" key="6">
    <source>
        <dbReference type="RuleBase" id="RU000489"/>
    </source>
</evidence>
<evidence type="ECO:0000256" key="5">
    <source>
        <dbReference type="ARBA" id="ARBA00023295"/>
    </source>
</evidence>
<dbReference type="PROSITE" id="PS01095">
    <property type="entry name" value="GH18_1"/>
    <property type="match status" value="1"/>
</dbReference>
<dbReference type="PANTHER" id="PTHR11177:SF317">
    <property type="entry name" value="CHITINASE 12-RELATED"/>
    <property type="match status" value="1"/>
</dbReference>
<evidence type="ECO:0000256" key="4">
    <source>
        <dbReference type="ARBA" id="ARBA00023024"/>
    </source>
</evidence>
<evidence type="ECO:0000256" key="2">
    <source>
        <dbReference type="ARBA" id="ARBA00012729"/>
    </source>
</evidence>
<dbReference type="InterPro" id="IPR001579">
    <property type="entry name" value="Glyco_hydro_18_chit_AS"/>
</dbReference>
<feature type="domain" description="GH18" evidence="8">
    <location>
        <begin position="1"/>
        <end position="219"/>
    </location>
</feature>
<dbReference type="EMBL" id="UFWD01000001">
    <property type="protein sequence ID" value="SUY23593.1"/>
    <property type="molecule type" value="Genomic_DNA"/>
</dbReference>
<dbReference type="GO" id="GO:0005975">
    <property type="term" value="P:carbohydrate metabolic process"/>
    <property type="evidence" value="ECO:0007669"/>
    <property type="project" value="InterPro"/>
</dbReference>
<dbReference type="SMART" id="SM00636">
    <property type="entry name" value="Glyco_18"/>
    <property type="match status" value="1"/>
</dbReference>
<proteinExistence type="inferred from homology"/>
<keyword evidence="4" id="KW-0119">Carbohydrate metabolism</keyword>
<comment type="catalytic activity">
    <reaction evidence="1">
        <text>Random endo-hydrolysis of N-acetyl-beta-D-glucosaminide (1-&gt;4)-beta-linkages in chitin and chitodextrins.</text>
        <dbReference type="EC" id="3.2.1.14"/>
    </reaction>
</comment>
<dbReference type="InterPro" id="IPR029070">
    <property type="entry name" value="Chitinase_insertion_sf"/>
</dbReference>
<evidence type="ECO:0000259" key="8">
    <source>
        <dbReference type="PROSITE" id="PS51910"/>
    </source>
</evidence>
<sequence>MINEYALDGIDIDWEYPGSSASGITSRPQDRENFTLLLTAIRDVIGDDKWLSVAGTGDRGYINSSAEIDKIAPIIDYFNLMSYDFTAGETGPNGRKHQANLFDSDLSLPGYSVDAMVRNLENAGMPSEKILLGIPFYGRLGATITRTYDELRRDYINKNGYEYRFDNTAQVPYLVKDGDFAMSYDDALSIFLKTQYVLRNCLGGVFSWTSTYGPSKYTG</sequence>
<keyword evidence="5 6" id="KW-0326">Glycosidase</keyword>
<dbReference type="InterPro" id="IPR017853">
    <property type="entry name" value="GH"/>
</dbReference>
<evidence type="ECO:0000256" key="3">
    <source>
        <dbReference type="ARBA" id="ARBA00022801"/>
    </source>
</evidence>
<dbReference type="SUPFAM" id="SSF51445">
    <property type="entry name" value="(Trans)glycosidases"/>
    <property type="match status" value="1"/>
</dbReference>
<dbReference type="Pfam" id="PF00704">
    <property type="entry name" value="Glyco_hydro_18"/>
    <property type="match status" value="1"/>
</dbReference>
<evidence type="ECO:0000313" key="9">
    <source>
        <dbReference type="EMBL" id="SUY23593.1"/>
    </source>
</evidence>
<evidence type="ECO:0000256" key="1">
    <source>
        <dbReference type="ARBA" id="ARBA00000822"/>
    </source>
</evidence>
<name>A0A381I9E4_CLODI</name>
<evidence type="ECO:0000256" key="7">
    <source>
        <dbReference type="RuleBase" id="RU004453"/>
    </source>
</evidence>
<dbReference type="InterPro" id="IPR050314">
    <property type="entry name" value="Glycosyl_Hydrlase_18"/>
</dbReference>
<comment type="similarity">
    <text evidence="7">Belongs to the glycosyl hydrolase 18 family.</text>
</comment>
<dbReference type="Gene3D" id="3.20.20.80">
    <property type="entry name" value="Glycosidases"/>
    <property type="match status" value="1"/>
</dbReference>
<dbReference type="GO" id="GO:0008061">
    <property type="term" value="F:chitin binding"/>
    <property type="evidence" value="ECO:0007669"/>
    <property type="project" value="InterPro"/>
</dbReference>
<dbReference type="Gene3D" id="3.10.50.10">
    <property type="match status" value="1"/>
</dbReference>
<dbReference type="EC" id="3.2.1.14" evidence="2"/>